<dbReference type="AlphaFoldDB" id="A0A194ADN4"/>
<dbReference type="PROSITE" id="PS51257">
    <property type="entry name" value="PROKAR_LIPOPROTEIN"/>
    <property type="match status" value="1"/>
</dbReference>
<feature type="region of interest" description="Disordered" evidence="1">
    <location>
        <begin position="26"/>
        <end position="82"/>
    </location>
</feature>
<feature type="compositionally biased region" description="Basic and acidic residues" evidence="1">
    <location>
        <begin position="39"/>
        <end position="48"/>
    </location>
</feature>
<dbReference type="Proteomes" id="UP000095200">
    <property type="component" value="Unassembled WGS sequence"/>
</dbReference>
<evidence type="ECO:0000313" key="2">
    <source>
        <dbReference type="EMBL" id="GAU07453.1"/>
    </source>
</evidence>
<organism evidence="2 3">
    <name type="scientific">Desulfoplanes formicivorans</name>
    <dbReference type="NCBI Taxonomy" id="1592317"/>
    <lineage>
        <taxon>Bacteria</taxon>
        <taxon>Pseudomonadati</taxon>
        <taxon>Thermodesulfobacteriota</taxon>
        <taxon>Desulfovibrionia</taxon>
        <taxon>Desulfovibrionales</taxon>
        <taxon>Desulfoplanaceae</taxon>
        <taxon>Desulfoplanes</taxon>
    </lineage>
</organism>
<name>A0A194ADN4_9BACT</name>
<comment type="caution">
    <text evidence="2">The sequence shown here is derived from an EMBL/GenBank/DDBJ whole genome shotgun (WGS) entry which is preliminary data.</text>
</comment>
<keyword evidence="3" id="KW-1185">Reference proteome</keyword>
<gene>
    <name evidence="2" type="ORF">DPF_0135</name>
</gene>
<accession>A0A194ADN4</accession>
<reference evidence="3" key="1">
    <citation type="submission" date="2016-06" db="EMBL/GenBank/DDBJ databases">
        <title>Draft genome sequence of Desulfoplanes formicivorans strain Pf12B.</title>
        <authorList>
            <person name="Watanabe M."/>
            <person name="Kojima H."/>
            <person name="Fukui M."/>
        </authorList>
    </citation>
    <scope>NUCLEOTIDE SEQUENCE [LARGE SCALE GENOMIC DNA]</scope>
    <source>
        <strain evidence="3">Pf12B</strain>
    </source>
</reference>
<proteinExistence type="predicted"/>
<evidence type="ECO:0008006" key="4">
    <source>
        <dbReference type="Google" id="ProtNLM"/>
    </source>
</evidence>
<protein>
    <recommendedName>
        <fullName evidence="4">Lipoprotein</fullName>
    </recommendedName>
</protein>
<evidence type="ECO:0000313" key="3">
    <source>
        <dbReference type="Proteomes" id="UP000095200"/>
    </source>
</evidence>
<evidence type="ECO:0000256" key="1">
    <source>
        <dbReference type="SAM" id="MobiDB-lite"/>
    </source>
</evidence>
<feature type="compositionally biased region" description="Basic and acidic residues" evidence="1">
    <location>
        <begin position="68"/>
        <end position="82"/>
    </location>
</feature>
<dbReference type="EMBL" id="BDFE01000004">
    <property type="protein sequence ID" value="GAU07453.1"/>
    <property type="molecule type" value="Genomic_DNA"/>
</dbReference>
<sequence>MDMRMVCIAVLVIMGCMALGYGIPDLPGEAENAPSDNPSGDHAKDKGPAQKIRTGPLSQKETAACNGLKKDVPVGAERPDNG</sequence>